<reference evidence="3" key="1">
    <citation type="submission" date="2023-07" db="EMBL/GenBank/DDBJ databases">
        <title>Thauera sp. CAU 1555 isolated from sand of Yaerae Beach.</title>
        <authorList>
            <person name="Kim W."/>
        </authorList>
    </citation>
    <scope>NUCLEOTIDE SEQUENCE [LARGE SCALE GENOMIC DNA]</scope>
    <source>
        <strain evidence="3">CAU 1555</strain>
    </source>
</reference>
<dbReference type="EMBL" id="JACYTO010000002">
    <property type="protein sequence ID" value="MBD8503418.1"/>
    <property type="molecule type" value="Genomic_DNA"/>
</dbReference>
<evidence type="ECO:0000313" key="3">
    <source>
        <dbReference type="Proteomes" id="UP000603602"/>
    </source>
</evidence>
<dbReference type="InterPro" id="IPR029032">
    <property type="entry name" value="AhpD-like"/>
</dbReference>
<keyword evidence="3" id="KW-1185">Reference proteome</keyword>
<sequence length="145" mass="16515">MEPRLNFFKANPEAMQAMTGIEQRIARSGLEKPLMELVRLRTSQINGCAYCLDVHTADARKGGEDERRLATLGVWRETPFFNERERAALEWAEALTTVADARVPDEVWARVAPRFTAEEIVDLTLLVNAINAWNRFAIAFRKRPA</sequence>
<organism evidence="2 3">
    <name type="scientific">Thauera sedimentorum</name>
    <dbReference type="NCBI Taxonomy" id="2767595"/>
    <lineage>
        <taxon>Bacteria</taxon>
        <taxon>Pseudomonadati</taxon>
        <taxon>Pseudomonadota</taxon>
        <taxon>Betaproteobacteria</taxon>
        <taxon>Rhodocyclales</taxon>
        <taxon>Zoogloeaceae</taxon>
        <taxon>Thauera</taxon>
    </lineage>
</organism>
<feature type="domain" description="Carboxymuconolactone decarboxylase-like" evidence="1">
    <location>
        <begin position="12"/>
        <end position="94"/>
    </location>
</feature>
<dbReference type="Pfam" id="PF02627">
    <property type="entry name" value="CMD"/>
    <property type="match status" value="1"/>
</dbReference>
<dbReference type="RefSeq" id="WP_187718257.1">
    <property type="nucleotide sequence ID" value="NZ_JACTAH010000002.1"/>
</dbReference>
<dbReference type="Gene3D" id="1.20.1290.10">
    <property type="entry name" value="AhpD-like"/>
    <property type="match status" value="1"/>
</dbReference>
<dbReference type="Proteomes" id="UP000603602">
    <property type="component" value="Unassembled WGS sequence"/>
</dbReference>
<evidence type="ECO:0000313" key="2">
    <source>
        <dbReference type="EMBL" id="MBD8503418.1"/>
    </source>
</evidence>
<comment type="caution">
    <text evidence="2">The sequence shown here is derived from an EMBL/GenBank/DDBJ whole genome shotgun (WGS) entry which is preliminary data.</text>
</comment>
<dbReference type="PANTHER" id="PTHR34846:SF10">
    <property type="entry name" value="CYTOPLASMIC PROTEIN"/>
    <property type="match status" value="1"/>
</dbReference>
<gene>
    <name evidence="2" type="ORF">IFO67_11040</name>
</gene>
<accession>A0ABR9BAP0</accession>
<dbReference type="InterPro" id="IPR003779">
    <property type="entry name" value="CMD-like"/>
</dbReference>
<dbReference type="InterPro" id="IPR004675">
    <property type="entry name" value="AhpD_core"/>
</dbReference>
<evidence type="ECO:0000259" key="1">
    <source>
        <dbReference type="Pfam" id="PF02627"/>
    </source>
</evidence>
<dbReference type="SUPFAM" id="SSF69118">
    <property type="entry name" value="AhpD-like"/>
    <property type="match status" value="1"/>
</dbReference>
<name>A0ABR9BAP0_9RHOO</name>
<protein>
    <submittedName>
        <fullName evidence="2">Carboxymuconolactone decarboxylase family protein</fullName>
    </submittedName>
</protein>
<dbReference type="NCBIfam" id="TIGR00778">
    <property type="entry name" value="ahpD_dom"/>
    <property type="match status" value="1"/>
</dbReference>
<proteinExistence type="predicted"/>
<dbReference type="PANTHER" id="PTHR34846">
    <property type="entry name" value="4-CARBOXYMUCONOLACTONE DECARBOXYLASE FAMILY PROTEIN (AFU_ORTHOLOGUE AFUA_6G11590)"/>
    <property type="match status" value="1"/>
</dbReference>